<gene>
    <name evidence="10" type="ORF">QRX50_18335</name>
</gene>
<proteinExistence type="inferred from homology"/>
<dbReference type="InterPro" id="IPR010065">
    <property type="entry name" value="AA_ABC_transptr_permease_3TM"/>
</dbReference>
<feature type="compositionally biased region" description="Low complexity" evidence="8">
    <location>
        <begin position="281"/>
        <end position="291"/>
    </location>
</feature>
<dbReference type="GO" id="GO:0043190">
    <property type="term" value="C:ATP-binding cassette (ABC) transporter complex"/>
    <property type="evidence" value="ECO:0007669"/>
    <property type="project" value="InterPro"/>
</dbReference>
<evidence type="ECO:0000256" key="1">
    <source>
        <dbReference type="ARBA" id="ARBA00004651"/>
    </source>
</evidence>
<keyword evidence="4 7" id="KW-0812">Transmembrane</keyword>
<protein>
    <submittedName>
        <fullName evidence="10">Amino acid ABC transporter permease</fullName>
    </submittedName>
</protein>
<dbReference type="GO" id="GO:0022857">
    <property type="term" value="F:transmembrane transporter activity"/>
    <property type="evidence" value="ECO:0007669"/>
    <property type="project" value="InterPro"/>
</dbReference>
<keyword evidence="11" id="KW-1185">Reference proteome</keyword>
<evidence type="ECO:0000256" key="4">
    <source>
        <dbReference type="ARBA" id="ARBA00022692"/>
    </source>
</evidence>
<dbReference type="InterPro" id="IPR035906">
    <property type="entry name" value="MetI-like_sf"/>
</dbReference>
<comment type="similarity">
    <text evidence="7">Belongs to the binding-protein-dependent transport system permease family.</text>
</comment>
<evidence type="ECO:0000256" key="7">
    <source>
        <dbReference type="RuleBase" id="RU363032"/>
    </source>
</evidence>
<keyword evidence="3" id="KW-1003">Cell membrane</keyword>
<feature type="region of interest" description="Disordered" evidence="8">
    <location>
        <begin position="264"/>
        <end position="291"/>
    </location>
</feature>
<dbReference type="Pfam" id="PF00528">
    <property type="entry name" value="BPD_transp_1"/>
    <property type="match status" value="1"/>
</dbReference>
<dbReference type="PANTHER" id="PTHR30614">
    <property type="entry name" value="MEMBRANE COMPONENT OF AMINO ACID ABC TRANSPORTER"/>
    <property type="match status" value="1"/>
</dbReference>
<keyword evidence="6 7" id="KW-0472">Membrane</keyword>
<dbReference type="PROSITE" id="PS50928">
    <property type="entry name" value="ABC_TM1"/>
    <property type="match status" value="1"/>
</dbReference>
<dbReference type="InterPro" id="IPR043429">
    <property type="entry name" value="ArtM/GltK/GlnP/TcyL/YhdX-like"/>
</dbReference>
<dbReference type="EMBL" id="CP127294">
    <property type="protein sequence ID" value="WIX82586.1"/>
    <property type="molecule type" value="Genomic_DNA"/>
</dbReference>
<feature type="transmembrane region" description="Helical" evidence="7">
    <location>
        <begin position="138"/>
        <end position="161"/>
    </location>
</feature>
<comment type="subcellular location">
    <subcellularLocation>
        <location evidence="1 7">Cell membrane</location>
        <topology evidence="1 7">Multi-pass membrane protein</topology>
    </subcellularLocation>
</comment>
<reference evidence="10 11" key="1">
    <citation type="submission" date="2023-06" db="EMBL/GenBank/DDBJ databases">
        <authorList>
            <person name="Oyuntsetseg B."/>
            <person name="Kim S.B."/>
        </authorList>
    </citation>
    <scope>NUCLEOTIDE SEQUENCE [LARGE SCALE GENOMIC DNA]</scope>
    <source>
        <strain evidence="10 11">2-15</strain>
    </source>
</reference>
<keyword evidence="2 7" id="KW-0813">Transport</keyword>
<dbReference type="CDD" id="cd06261">
    <property type="entry name" value="TM_PBP2"/>
    <property type="match status" value="1"/>
</dbReference>
<dbReference type="PANTHER" id="PTHR30614:SF21">
    <property type="entry name" value="AMINO ACID ABC TRANSPORTER PERMEASE"/>
    <property type="match status" value="1"/>
</dbReference>
<organism evidence="10 11">
    <name type="scientific">Amycolatopsis carbonis</name>
    <dbReference type="NCBI Taxonomy" id="715471"/>
    <lineage>
        <taxon>Bacteria</taxon>
        <taxon>Bacillati</taxon>
        <taxon>Actinomycetota</taxon>
        <taxon>Actinomycetes</taxon>
        <taxon>Pseudonocardiales</taxon>
        <taxon>Pseudonocardiaceae</taxon>
        <taxon>Amycolatopsis</taxon>
    </lineage>
</organism>
<dbReference type="Proteomes" id="UP001236014">
    <property type="component" value="Chromosome"/>
</dbReference>
<dbReference type="NCBIfam" id="TIGR01726">
    <property type="entry name" value="HEQRo_perm_3TM"/>
    <property type="match status" value="1"/>
</dbReference>
<evidence type="ECO:0000313" key="10">
    <source>
        <dbReference type="EMBL" id="WIX82586.1"/>
    </source>
</evidence>
<feature type="transmembrane region" description="Helical" evidence="7">
    <location>
        <begin position="20"/>
        <end position="44"/>
    </location>
</feature>
<dbReference type="GO" id="GO:0006865">
    <property type="term" value="P:amino acid transport"/>
    <property type="evidence" value="ECO:0007669"/>
    <property type="project" value="TreeGrafter"/>
</dbReference>
<feature type="domain" description="ABC transmembrane type-1" evidence="9">
    <location>
        <begin position="69"/>
        <end position="257"/>
    </location>
</feature>
<accession>A0A9Y2MXR1</accession>
<dbReference type="RefSeq" id="WP_285973152.1">
    <property type="nucleotide sequence ID" value="NZ_CP127294.1"/>
</dbReference>
<dbReference type="AlphaFoldDB" id="A0A9Y2MXR1"/>
<feature type="transmembrane region" description="Helical" evidence="7">
    <location>
        <begin position="111"/>
        <end position="132"/>
    </location>
</feature>
<feature type="transmembrane region" description="Helical" evidence="7">
    <location>
        <begin position="239"/>
        <end position="260"/>
    </location>
</feature>
<dbReference type="Gene3D" id="1.10.3720.10">
    <property type="entry name" value="MetI-like"/>
    <property type="match status" value="1"/>
</dbReference>
<evidence type="ECO:0000256" key="6">
    <source>
        <dbReference type="ARBA" id="ARBA00023136"/>
    </source>
</evidence>
<dbReference type="InterPro" id="IPR000515">
    <property type="entry name" value="MetI-like"/>
</dbReference>
<evidence type="ECO:0000259" key="9">
    <source>
        <dbReference type="PROSITE" id="PS50928"/>
    </source>
</evidence>
<dbReference type="KEGG" id="acab:QRX50_18335"/>
<dbReference type="SUPFAM" id="SSF161098">
    <property type="entry name" value="MetI-like"/>
    <property type="match status" value="1"/>
</dbReference>
<name>A0A9Y2MXR1_9PSEU</name>
<sequence>MKSRSPALFDELGPRGQKRLKIATVVAVLALIGIVGGALAQLAHVQQLTARLWEPLIEWSNIRYLLQGLLTTLEVGLTGAAISLVFGTLMGLGRLSTHKWVSIPCAGLIELFRAIPLILLVYFFLIGLPMFGWNLPPFWVLTIPIVLHAGAVFAEIVRAGVNSLDRGQFDAAAAIGLRRGQTMVLVVLPQVFRALRPALVTQVIRTLKESSLGYVVGYPELLRDGQVIGEFNANFVQTYAFTAVIYIVINFGLSRVAELLDRPKKVRRRPDRPAPDPDPEPAASQPAGTLV</sequence>
<evidence type="ECO:0000313" key="11">
    <source>
        <dbReference type="Proteomes" id="UP001236014"/>
    </source>
</evidence>
<evidence type="ECO:0000256" key="8">
    <source>
        <dbReference type="SAM" id="MobiDB-lite"/>
    </source>
</evidence>
<evidence type="ECO:0000256" key="2">
    <source>
        <dbReference type="ARBA" id="ARBA00022448"/>
    </source>
</evidence>
<keyword evidence="5 7" id="KW-1133">Transmembrane helix</keyword>
<evidence type="ECO:0000256" key="5">
    <source>
        <dbReference type="ARBA" id="ARBA00022989"/>
    </source>
</evidence>
<evidence type="ECO:0000256" key="3">
    <source>
        <dbReference type="ARBA" id="ARBA00022475"/>
    </source>
</evidence>
<feature type="transmembrane region" description="Helical" evidence="7">
    <location>
        <begin position="64"/>
        <end position="90"/>
    </location>
</feature>